<dbReference type="Proteomes" id="UP000828941">
    <property type="component" value="Chromosome 6"/>
</dbReference>
<evidence type="ECO:0000313" key="2">
    <source>
        <dbReference type="Proteomes" id="UP000828941"/>
    </source>
</evidence>
<keyword evidence="2" id="KW-1185">Reference proteome</keyword>
<evidence type="ECO:0000313" key="1">
    <source>
        <dbReference type="EMBL" id="KAI4336657.1"/>
    </source>
</evidence>
<proteinExistence type="predicted"/>
<gene>
    <name evidence="1" type="ORF">L6164_015155</name>
</gene>
<dbReference type="EMBL" id="CM039431">
    <property type="protein sequence ID" value="KAI4336657.1"/>
    <property type="molecule type" value="Genomic_DNA"/>
</dbReference>
<organism evidence="1 2">
    <name type="scientific">Bauhinia variegata</name>
    <name type="common">Purple orchid tree</name>
    <name type="synonym">Phanera variegata</name>
    <dbReference type="NCBI Taxonomy" id="167791"/>
    <lineage>
        <taxon>Eukaryota</taxon>
        <taxon>Viridiplantae</taxon>
        <taxon>Streptophyta</taxon>
        <taxon>Embryophyta</taxon>
        <taxon>Tracheophyta</taxon>
        <taxon>Spermatophyta</taxon>
        <taxon>Magnoliopsida</taxon>
        <taxon>eudicotyledons</taxon>
        <taxon>Gunneridae</taxon>
        <taxon>Pentapetalae</taxon>
        <taxon>rosids</taxon>
        <taxon>fabids</taxon>
        <taxon>Fabales</taxon>
        <taxon>Fabaceae</taxon>
        <taxon>Cercidoideae</taxon>
        <taxon>Cercideae</taxon>
        <taxon>Bauhiniinae</taxon>
        <taxon>Bauhinia</taxon>
    </lineage>
</organism>
<protein>
    <submittedName>
        <fullName evidence="1">Uncharacterized protein</fullName>
    </submittedName>
</protein>
<comment type="caution">
    <text evidence="1">The sequence shown here is derived from an EMBL/GenBank/DDBJ whole genome shotgun (WGS) entry which is preliminary data.</text>
</comment>
<accession>A0ACB9NJM7</accession>
<name>A0ACB9NJM7_BAUVA</name>
<sequence length="250" mass="27607">MAETNSSFSSASAAGHDSSSSSITSESSPSLSSIAENLQRTVRQSTDSAIFSARSLQHNSSTHIRNARDFLPEAVLQFRAYEDAFFNKVKDGLMIAKEQPAASIGVAISAALLVMRAPRRFLFRQTLGRFHSEEARYASAEKNVKDLNLSVDLMKKESKKLLERRALAEKDMTYGHNELMSAGAKIQHLAKSVYKAEVQAADLMDKLRDIPSREALTLRAEVASISSFLKRQRASLDKRLMKISELGVPV</sequence>
<reference evidence="1 2" key="1">
    <citation type="journal article" date="2022" name="DNA Res.">
        <title>Chromosomal-level genome assembly of the orchid tree Bauhinia variegata (Leguminosae; Cercidoideae) supports the allotetraploid origin hypothesis of Bauhinia.</title>
        <authorList>
            <person name="Zhong Y."/>
            <person name="Chen Y."/>
            <person name="Zheng D."/>
            <person name="Pang J."/>
            <person name="Liu Y."/>
            <person name="Luo S."/>
            <person name="Meng S."/>
            <person name="Qian L."/>
            <person name="Wei D."/>
            <person name="Dai S."/>
            <person name="Zhou R."/>
        </authorList>
    </citation>
    <scope>NUCLEOTIDE SEQUENCE [LARGE SCALE GENOMIC DNA]</scope>
    <source>
        <strain evidence="1">BV-YZ2020</strain>
    </source>
</reference>